<evidence type="ECO:0000313" key="1">
    <source>
        <dbReference type="EMBL" id="KAF0917482.1"/>
    </source>
</evidence>
<dbReference type="EMBL" id="SPHZ02000005">
    <property type="protein sequence ID" value="KAF0917482.1"/>
    <property type="molecule type" value="Genomic_DNA"/>
</dbReference>
<protein>
    <submittedName>
        <fullName evidence="1">Uncharacterized protein</fullName>
    </submittedName>
</protein>
<organism evidence="1 2">
    <name type="scientific">Oryza meyeriana var. granulata</name>
    <dbReference type="NCBI Taxonomy" id="110450"/>
    <lineage>
        <taxon>Eukaryota</taxon>
        <taxon>Viridiplantae</taxon>
        <taxon>Streptophyta</taxon>
        <taxon>Embryophyta</taxon>
        <taxon>Tracheophyta</taxon>
        <taxon>Spermatophyta</taxon>
        <taxon>Magnoliopsida</taxon>
        <taxon>Liliopsida</taxon>
        <taxon>Poales</taxon>
        <taxon>Poaceae</taxon>
        <taxon>BOP clade</taxon>
        <taxon>Oryzoideae</taxon>
        <taxon>Oryzeae</taxon>
        <taxon>Oryzinae</taxon>
        <taxon>Oryza</taxon>
        <taxon>Oryza meyeriana</taxon>
    </lineage>
</organism>
<proteinExistence type="predicted"/>
<keyword evidence="2" id="KW-1185">Reference proteome</keyword>
<comment type="caution">
    <text evidence="1">The sequence shown here is derived from an EMBL/GenBank/DDBJ whole genome shotgun (WGS) entry which is preliminary data.</text>
</comment>
<dbReference type="AlphaFoldDB" id="A0A6G1DZ21"/>
<name>A0A6G1DZ21_9ORYZ</name>
<evidence type="ECO:0000313" key="2">
    <source>
        <dbReference type="Proteomes" id="UP000479710"/>
    </source>
</evidence>
<gene>
    <name evidence="1" type="ORF">E2562_020595</name>
</gene>
<accession>A0A6G1DZ21</accession>
<dbReference type="Proteomes" id="UP000479710">
    <property type="component" value="Unassembled WGS sequence"/>
</dbReference>
<reference evidence="1 2" key="1">
    <citation type="submission" date="2019-11" db="EMBL/GenBank/DDBJ databases">
        <title>Whole genome sequence of Oryza granulata.</title>
        <authorList>
            <person name="Li W."/>
        </authorList>
    </citation>
    <scope>NUCLEOTIDE SEQUENCE [LARGE SCALE GENOMIC DNA]</scope>
    <source>
        <strain evidence="2">cv. Menghai</strain>
        <tissue evidence="1">Leaf</tissue>
    </source>
</reference>
<sequence>MVVPLDVAPSGVTQPLVEILWEHVPDNVIRSSRCTSPSDVVIPWYGTNYPSILRSDQLGGVVQIKDLGAHYLVKLLRLHCSRSDSSEGEVLVAWLTAVPWRTLHERAAGDEKQRNGMRGIDSILLPLFI</sequence>